<evidence type="ECO:0000313" key="5">
    <source>
        <dbReference type="Proteomes" id="UP000661435"/>
    </source>
</evidence>
<proteinExistence type="inferred from homology"/>
<organism evidence="4 5">
    <name type="scientific">Lawsonibacter hominis</name>
    <dbReference type="NCBI Taxonomy" id="2763053"/>
    <lineage>
        <taxon>Bacteria</taxon>
        <taxon>Bacillati</taxon>
        <taxon>Bacillota</taxon>
        <taxon>Clostridia</taxon>
        <taxon>Eubacteriales</taxon>
        <taxon>Oscillospiraceae</taxon>
        <taxon>Lawsonibacter</taxon>
    </lineage>
</organism>
<comment type="similarity">
    <text evidence="1">Belongs to the myoviridae tail sheath protein family.</text>
</comment>
<comment type="caution">
    <text evidence="4">The sequence shown here is derived from an EMBL/GenBank/DDBJ whole genome shotgun (WGS) entry which is preliminary data.</text>
</comment>
<evidence type="ECO:0000259" key="2">
    <source>
        <dbReference type="Pfam" id="PF04984"/>
    </source>
</evidence>
<feature type="domain" description="Tail sheath protein C-terminal" evidence="3">
    <location>
        <begin position="232"/>
        <end position="355"/>
    </location>
</feature>
<evidence type="ECO:0000259" key="3">
    <source>
        <dbReference type="Pfam" id="PF17482"/>
    </source>
</evidence>
<reference evidence="4" key="1">
    <citation type="submission" date="2020-08" db="EMBL/GenBank/DDBJ databases">
        <title>Genome public.</title>
        <authorList>
            <person name="Liu C."/>
            <person name="Sun Q."/>
        </authorList>
    </citation>
    <scope>NUCLEOTIDE SEQUENCE</scope>
    <source>
        <strain evidence="4">NSJ-51</strain>
    </source>
</reference>
<gene>
    <name evidence="4" type="ORF">H8S57_09440</name>
</gene>
<dbReference type="InterPro" id="IPR035089">
    <property type="entry name" value="Phage_sheath_subtilisin"/>
</dbReference>
<dbReference type="InterPro" id="IPR020287">
    <property type="entry name" value="Tail_sheath_C"/>
</dbReference>
<accession>A0A8J6JFP4</accession>
<name>A0A8J6JFP4_9FIRM</name>
<evidence type="ECO:0000256" key="1">
    <source>
        <dbReference type="ARBA" id="ARBA00008005"/>
    </source>
</evidence>
<sequence>MGLPNINISFQNTAITAIQRSEKGIVALIIKDSKGNGAHILTNATQIPTTLGAANQAYLQRAFLGYVNPPRKVIVYVLPAAAEALTDALDYLATQVFDYLAGPPDITEEQCTAVVAWIKSRRLNDHAVCKAVLPNTAADSEAVINFTTGGIVAGATTFTAGQYCSRIAGLIAGTPITISCTYATLPEVSDVTRLTEAEMDEAIDGGEFILFHDGAKIKVGRGVNSLQTTTQDKGAAYRKIKLVEAMDMMQADIRMTAQDSYIGKYANSYDNKCLLITAISGYFRTLELGGILQADASRTGIDLEAQEAYLQSVGTDTSAMTEQEIKQANTAERVFLAAAVKILDAIEDIDLKVVI</sequence>
<dbReference type="Gene3D" id="3.40.50.11790">
    <property type="match status" value="1"/>
</dbReference>
<protein>
    <submittedName>
        <fullName evidence="4">Phage tail sheath subtilisin-like domain-containing protein</fullName>
    </submittedName>
</protein>
<dbReference type="Pfam" id="PF04984">
    <property type="entry name" value="Phage_sheath_1"/>
    <property type="match status" value="1"/>
</dbReference>
<keyword evidence="5" id="KW-1185">Reference proteome</keyword>
<dbReference type="Gene3D" id="3.30.1370.220">
    <property type="match status" value="1"/>
</dbReference>
<evidence type="ECO:0000313" key="4">
    <source>
        <dbReference type="EMBL" id="MBC5733945.1"/>
    </source>
</evidence>
<dbReference type="EMBL" id="JACOPP010000011">
    <property type="protein sequence ID" value="MBC5733945.1"/>
    <property type="molecule type" value="Genomic_DNA"/>
</dbReference>
<dbReference type="Proteomes" id="UP000661435">
    <property type="component" value="Unassembled WGS sequence"/>
</dbReference>
<dbReference type="RefSeq" id="WP_186907832.1">
    <property type="nucleotide sequence ID" value="NZ_JACOPP010000011.1"/>
</dbReference>
<dbReference type="Pfam" id="PF17482">
    <property type="entry name" value="Phage_sheath_1C"/>
    <property type="match status" value="1"/>
</dbReference>
<feature type="domain" description="Tail sheath protein subtilisin-like" evidence="2">
    <location>
        <begin position="82"/>
        <end position="225"/>
    </location>
</feature>
<dbReference type="AlphaFoldDB" id="A0A8J6JFP4"/>